<evidence type="ECO:0000256" key="2">
    <source>
        <dbReference type="HAMAP-Rule" id="MF_01139"/>
    </source>
</evidence>
<reference evidence="4" key="1">
    <citation type="submission" date="2014-11" db="EMBL/GenBank/DDBJ databases">
        <authorList>
            <person name="Wibberg D."/>
        </authorList>
    </citation>
    <scope>NUCLEOTIDE SEQUENCE [LARGE SCALE GENOMIC DNA]</scope>
    <source>
        <strain evidence="4">L3</strain>
    </source>
</reference>
<dbReference type="HOGENOM" id="CLU_038505_1_1_0"/>
<dbReference type="EC" id="2.5.1.-" evidence="2"/>
<dbReference type="Gene3D" id="3.40.1180.10">
    <property type="entry name" value="Decaprenyl diphosphate synthase-like"/>
    <property type="match status" value="1"/>
</dbReference>
<dbReference type="KEGG" id="dtn:DTL3_0664"/>
<keyword evidence="1 2" id="KW-0808">Transferase</keyword>
<dbReference type="PANTHER" id="PTHR10291">
    <property type="entry name" value="DEHYDRODOLICHYL DIPHOSPHATE SYNTHASE FAMILY MEMBER"/>
    <property type="match status" value="1"/>
</dbReference>
<feature type="binding site" evidence="2">
    <location>
        <position position="35"/>
    </location>
    <ligand>
        <name>substrate</name>
    </ligand>
</feature>
<dbReference type="RefSeq" id="WP_045087510.1">
    <property type="nucleotide sequence ID" value="NZ_LN824141.1"/>
</dbReference>
<feature type="binding site" evidence="2">
    <location>
        <position position="22"/>
    </location>
    <ligand>
        <name>Mg(2+)</name>
        <dbReference type="ChEBI" id="CHEBI:18420"/>
    </ligand>
</feature>
<dbReference type="PANTHER" id="PTHR10291:SF0">
    <property type="entry name" value="DEHYDRODOLICHYL DIPHOSPHATE SYNTHASE 2"/>
    <property type="match status" value="1"/>
</dbReference>
<feature type="binding site" evidence="2">
    <location>
        <begin position="67"/>
        <end position="69"/>
    </location>
    <ligand>
        <name>substrate</name>
    </ligand>
</feature>
<dbReference type="InterPro" id="IPR036424">
    <property type="entry name" value="UPP_synth-like_sf"/>
</dbReference>
<comment type="function">
    <text evidence="2">Catalyzes the condensation of isopentenyl diphosphate (IPP) with allylic pyrophosphates generating different type of terpenoids.</text>
</comment>
<evidence type="ECO:0000313" key="4">
    <source>
        <dbReference type="Proteomes" id="UP000032809"/>
    </source>
</evidence>
<dbReference type="EMBL" id="LN824141">
    <property type="protein sequence ID" value="CEP77974.1"/>
    <property type="molecule type" value="Genomic_DNA"/>
</dbReference>
<dbReference type="SUPFAM" id="SSF64005">
    <property type="entry name" value="Undecaprenyl diphosphate synthase"/>
    <property type="match status" value="1"/>
</dbReference>
<feature type="binding site" evidence="2">
    <location>
        <position position="71"/>
    </location>
    <ligand>
        <name>substrate</name>
    </ligand>
</feature>
<gene>
    <name evidence="3" type="primary">uppS</name>
    <name evidence="3" type="ORF">DTL3_0664</name>
</gene>
<feature type="active site" description="Proton acceptor" evidence="2">
    <location>
        <position position="70"/>
    </location>
</feature>
<dbReference type="GO" id="GO:0000287">
    <property type="term" value="F:magnesium ion binding"/>
    <property type="evidence" value="ECO:0007669"/>
    <property type="project" value="UniProtKB-UniRule"/>
</dbReference>
<feature type="active site" evidence="2">
    <location>
        <position position="22"/>
    </location>
</feature>
<dbReference type="STRING" id="1006576.DTL3_0664"/>
<dbReference type="HAMAP" id="MF_01139">
    <property type="entry name" value="ISPT"/>
    <property type="match status" value="1"/>
</dbReference>
<dbReference type="PROSITE" id="PS01066">
    <property type="entry name" value="UPP_SYNTHASE"/>
    <property type="match status" value="1"/>
</dbReference>
<dbReference type="InterPro" id="IPR018520">
    <property type="entry name" value="UPP_synth-like_CS"/>
</dbReference>
<organism evidence="3 4">
    <name type="scientific">Defluviitoga tunisiensis</name>
    <dbReference type="NCBI Taxonomy" id="1006576"/>
    <lineage>
        <taxon>Bacteria</taxon>
        <taxon>Thermotogati</taxon>
        <taxon>Thermotogota</taxon>
        <taxon>Thermotogae</taxon>
        <taxon>Petrotogales</taxon>
        <taxon>Petrotogaceae</taxon>
        <taxon>Defluviitoga</taxon>
    </lineage>
</organism>
<dbReference type="PATRIC" id="fig|1006576.9.peg.644"/>
<comment type="cofactor">
    <cofactor evidence="2">
        <name>Mg(2+)</name>
        <dbReference type="ChEBI" id="CHEBI:18420"/>
    </cofactor>
    <text evidence="2">Binds 2 magnesium ions per subunit.</text>
</comment>
<proteinExistence type="inferred from homology"/>
<evidence type="ECO:0000256" key="1">
    <source>
        <dbReference type="ARBA" id="ARBA00022679"/>
    </source>
</evidence>
<feature type="binding site" evidence="2">
    <location>
        <position position="184"/>
    </location>
    <ligand>
        <name>substrate</name>
    </ligand>
</feature>
<feature type="binding site" evidence="2">
    <location>
        <begin position="190"/>
        <end position="192"/>
    </location>
    <ligand>
        <name>substrate</name>
    </ligand>
</feature>
<feature type="binding site" evidence="2">
    <location>
        <position position="73"/>
    </location>
    <ligand>
        <name>substrate</name>
    </ligand>
</feature>
<name>A0A0C7P1U6_DEFTU</name>
<keyword evidence="2" id="KW-0460">Magnesium</keyword>
<dbReference type="OrthoDB" id="4191603at2"/>
<evidence type="ECO:0000313" key="3">
    <source>
        <dbReference type="EMBL" id="CEP77974.1"/>
    </source>
</evidence>
<dbReference type="GO" id="GO:0045547">
    <property type="term" value="F:ditrans,polycis-polyprenyl diphosphate synthase [(2E,6E)-farnesyl diphosphate specific] activity"/>
    <property type="evidence" value="ECO:0007669"/>
    <property type="project" value="TreeGrafter"/>
</dbReference>
<keyword evidence="2" id="KW-0479">Metal-binding</keyword>
<dbReference type="FunFam" id="3.40.1180.10:FF:000001">
    <property type="entry name" value="(2E,6E)-farnesyl-diphosphate-specific ditrans,polycis-undecaprenyl-diphosphate synthase"/>
    <property type="match status" value="1"/>
</dbReference>
<dbReference type="NCBIfam" id="TIGR00055">
    <property type="entry name" value="uppS"/>
    <property type="match status" value="1"/>
</dbReference>
<accession>A0A0C7P1U6</accession>
<keyword evidence="4" id="KW-1185">Reference proteome</keyword>
<sequence length="246" mass="28706">MEISNEIPDGINLPTHIGIIMDGNGRWATKNNKDRSYGHEQGAVVAEKVIEWTKEFNVKYLTLYTFSEENWKRPKEEIDFLFELFVGYFQVNFKKIIDNGVKIEFIGRIDKLPDEVFKSCIEIREMSSQNKDLTVILALNYSGRQEIVDAVNKILNQSKEQVSIEDINENLYLSNVPYPDLIIRTAGEKRLSNFLLWQSAYAELYFTDVLWPDFSREEYIKALLDYSKRERKFGAIPIQANINQVE</sequence>
<feature type="binding site" evidence="2">
    <location>
        <position position="27"/>
    </location>
    <ligand>
        <name>substrate</name>
    </ligand>
</feature>
<dbReference type="GO" id="GO:0016094">
    <property type="term" value="P:polyprenol biosynthetic process"/>
    <property type="evidence" value="ECO:0007669"/>
    <property type="project" value="TreeGrafter"/>
</dbReference>
<feature type="binding site" evidence="2">
    <location>
        <position position="39"/>
    </location>
    <ligand>
        <name>substrate</name>
    </ligand>
</feature>
<feature type="binding site" evidence="2">
    <location>
        <position position="203"/>
    </location>
    <ligand>
        <name>Mg(2+)</name>
        <dbReference type="ChEBI" id="CHEBI:18420"/>
    </ligand>
</feature>
<protein>
    <recommendedName>
        <fullName evidence="2">Isoprenyl transferase</fullName>
        <ecNumber evidence="2">2.5.1.-</ecNumber>
    </recommendedName>
</protein>
<comment type="subunit">
    <text evidence="2">Homodimer.</text>
</comment>
<dbReference type="AlphaFoldDB" id="A0A0C7P1U6"/>
<comment type="similarity">
    <text evidence="2">Belongs to the UPP synthase family.</text>
</comment>
<feature type="binding site" evidence="2">
    <location>
        <begin position="23"/>
        <end position="26"/>
    </location>
    <ligand>
        <name>substrate</name>
    </ligand>
</feature>
<dbReference type="Proteomes" id="UP000032809">
    <property type="component" value="Chromosome I"/>
</dbReference>
<dbReference type="Pfam" id="PF01255">
    <property type="entry name" value="Prenyltransf"/>
    <property type="match status" value="1"/>
</dbReference>
<dbReference type="CDD" id="cd00475">
    <property type="entry name" value="Cis_IPPS"/>
    <property type="match status" value="1"/>
</dbReference>
<dbReference type="InterPro" id="IPR001441">
    <property type="entry name" value="UPP_synth-like"/>
</dbReference>